<dbReference type="PANTHER" id="PTHR46362:SF1">
    <property type="entry name" value="GEM-ASSOCIATED PROTEIN 5"/>
    <property type="match status" value="1"/>
</dbReference>
<dbReference type="InterPro" id="IPR036322">
    <property type="entry name" value="WD40_repeat_dom_sf"/>
</dbReference>
<feature type="region of interest" description="Disordered" evidence="4">
    <location>
        <begin position="241"/>
        <end position="265"/>
    </location>
</feature>
<dbReference type="Pfam" id="PF00400">
    <property type="entry name" value="WD40"/>
    <property type="match status" value="1"/>
</dbReference>
<sequence length="1250" mass="139954">MSGTVIFPSPNWFHVSGLAVSKDGWLIYGGPSKSICVLQPLNQKKHGSGKEGSYEAHVLIRAHSEKIVSVDICREWPEKKLFLTGSVDGSVKQWSLENDQNRTILKSTHCLDTHQNEKEDVAGVGYSSESFAITVGTYGNVVKWDLSSNVAKSYNRFLKKYKPTCIACSHHIPLNVAVGTKQGVLFVLDLSGQGSIVYKVRCQDDDIVNVSWCPQYKMLLRKFLMESSTKSSATERLERIRSKVAEGNPNESGVEKNLPDDSFADDESIVQEDDTFDIYKDHEPDEFGHKKFEPKDIIIKIKEDKEPNDFLTECLKLKEDILKIKNESDESVDNLVEALDKTHVDSDAESSSASPPANEKELNESSGHIQKHLLATVGKNGGVKIWSKTGKLMGSCVVTNNNNNNNKNKNAKGPRSITILWYKPDVLLIADGKSQLLQCNPLIVDCKGKLQWKIVHSLHKRGLFGIATNAPRVQSMDTLSDPSASESSDWSPDKWRVWTVAQDRNLICYDMEKREKVAMYNTCGGFLYTLQSCPYDAKSLAISVGDGAVRVCETDTLEEDDTKLSLGRTYTYWQNVQGKVLTIAWHPTRENLLAFATGESRVGLIDASGKMERPAKTLVPSLRGPIYSLCWGDEYDLYVTGSGHLVKYKADKPDEDPVQIYVTFEGQKWEISSTSWYPRGMLCGSNSGAVAVLEPYTRELITVAFVFSKMIHSMEWHPQQTSSSSEESPYKDLIAISSLDKSCEIAIVEYADKGDGPKLLILKCLSGHKKAVLQLAWNPHKDAQLLSTSHDRTIRVWDVSEAVCIAIYDGHSQSSLGAAWSAFPHLPSTVMSGGADCCLRVWRVEDYPAEAYTEIRNETASKKEKKKRAKEEEFIKEVEPEHTDDNTHMGQIATSIEIKSKASKQFLLPTIHANMRNCNALCLRKIAEQFNKSGNKTNSDKINVIKSEVVKTNGVLTSEEIKTTDDKNDEIESKDELNKEELETNDVKDDENMYLDFWKIFGNTNDFNEVLDLEMHRHLEQERFESWNMLSIFRGHIDSMIQFASQRDALCPFLVCLSPCVSFKFWKDVTQLYLAQIERVVAKGELYKICENKWYGGSTYRRVAVMLSLHDMRGAVTALIDARLFVEAFVLAKARHLDSLAKDVLHAWITDSLRTGQIEMAAMCCLALGDLYKAAMTLASSNDQQLLGVAAEFAKAAGQPTFATHIEDKKSIIISETPEPDADEDLKDLPTKIDLLKDSIKIADVGETID</sequence>
<dbReference type="PROSITE" id="PS50082">
    <property type="entry name" value="WD_REPEATS_2"/>
    <property type="match status" value="2"/>
</dbReference>
<dbReference type="Gene3D" id="2.130.10.10">
    <property type="entry name" value="YVTN repeat-like/Quinoprotein amine dehydrogenase"/>
    <property type="match status" value="2"/>
</dbReference>
<dbReference type="InterPro" id="IPR056424">
    <property type="entry name" value="Beta-prop_GEMI5_2nd"/>
</dbReference>
<comment type="caution">
    <text evidence="7">The sequence shown here is derived from an EMBL/GenBank/DDBJ whole genome shotgun (WGS) entry which is preliminary data.</text>
</comment>
<gene>
    <name evidence="7" type="primary">jg17670</name>
    <name evidence="7" type="ORF">PAEG_LOCUS13637</name>
</gene>
<evidence type="ECO:0000256" key="2">
    <source>
        <dbReference type="ARBA" id="ARBA00022737"/>
    </source>
</evidence>
<dbReference type="InterPro" id="IPR011047">
    <property type="entry name" value="Quinoprotein_ADH-like_sf"/>
</dbReference>
<evidence type="ECO:0000256" key="4">
    <source>
        <dbReference type="SAM" id="MobiDB-lite"/>
    </source>
</evidence>
<dbReference type="InterPro" id="IPR019775">
    <property type="entry name" value="WD40_repeat_CS"/>
</dbReference>
<accession>A0A8S4RG39</accession>
<feature type="repeat" description="WD" evidence="3">
    <location>
        <begin position="765"/>
        <end position="807"/>
    </location>
</feature>
<dbReference type="GO" id="GO:0032797">
    <property type="term" value="C:SMN complex"/>
    <property type="evidence" value="ECO:0007669"/>
    <property type="project" value="TreeGrafter"/>
</dbReference>
<dbReference type="GO" id="GO:0000387">
    <property type="term" value="P:spliceosomal snRNP assembly"/>
    <property type="evidence" value="ECO:0007669"/>
    <property type="project" value="TreeGrafter"/>
</dbReference>
<feature type="region of interest" description="Disordered" evidence="4">
    <location>
        <begin position="342"/>
        <end position="366"/>
    </location>
</feature>
<dbReference type="SUPFAM" id="SSF50978">
    <property type="entry name" value="WD40 repeat-like"/>
    <property type="match status" value="1"/>
</dbReference>
<reference evidence="7" key="1">
    <citation type="submission" date="2022-03" db="EMBL/GenBank/DDBJ databases">
        <authorList>
            <person name="Lindestad O."/>
        </authorList>
    </citation>
    <scope>NUCLEOTIDE SEQUENCE</scope>
</reference>
<dbReference type="InterPro" id="IPR052640">
    <property type="entry name" value="Gemin-5"/>
</dbReference>
<keyword evidence="8" id="KW-1185">Reference proteome</keyword>
<evidence type="ECO:0000259" key="6">
    <source>
        <dbReference type="Pfam" id="PF23775"/>
    </source>
</evidence>
<evidence type="ECO:0000256" key="1">
    <source>
        <dbReference type="ARBA" id="ARBA00022574"/>
    </source>
</evidence>
<keyword evidence="2" id="KW-0677">Repeat</keyword>
<dbReference type="InterPro" id="IPR056421">
    <property type="entry name" value="TPR_GEMI5"/>
</dbReference>
<proteinExistence type="predicted"/>
<evidence type="ECO:0000256" key="3">
    <source>
        <dbReference type="PROSITE-ProRule" id="PRU00221"/>
    </source>
</evidence>
<dbReference type="Pfam" id="PF23775">
    <property type="entry name" value="Beta-prop_RIG_2nd"/>
    <property type="match status" value="1"/>
</dbReference>
<organism evidence="7 8">
    <name type="scientific">Pararge aegeria aegeria</name>
    <dbReference type="NCBI Taxonomy" id="348720"/>
    <lineage>
        <taxon>Eukaryota</taxon>
        <taxon>Metazoa</taxon>
        <taxon>Ecdysozoa</taxon>
        <taxon>Arthropoda</taxon>
        <taxon>Hexapoda</taxon>
        <taxon>Insecta</taxon>
        <taxon>Pterygota</taxon>
        <taxon>Neoptera</taxon>
        <taxon>Endopterygota</taxon>
        <taxon>Lepidoptera</taxon>
        <taxon>Glossata</taxon>
        <taxon>Ditrysia</taxon>
        <taxon>Papilionoidea</taxon>
        <taxon>Nymphalidae</taxon>
        <taxon>Satyrinae</taxon>
        <taxon>Satyrini</taxon>
        <taxon>Parargina</taxon>
        <taxon>Pararge</taxon>
    </lineage>
</organism>
<protein>
    <submittedName>
        <fullName evidence="7">Jg17670 protein</fullName>
    </submittedName>
</protein>
<feature type="repeat" description="WD" evidence="3">
    <location>
        <begin position="60"/>
        <end position="104"/>
    </location>
</feature>
<dbReference type="InterPro" id="IPR001680">
    <property type="entry name" value="WD40_rpt"/>
</dbReference>
<dbReference type="GO" id="GO:0003730">
    <property type="term" value="F:mRNA 3'-UTR binding"/>
    <property type="evidence" value="ECO:0007669"/>
    <property type="project" value="TreeGrafter"/>
</dbReference>
<dbReference type="SMART" id="SM00320">
    <property type="entry name" value="WD40"/>
    <property type="match status" value="10"/>
</dbReference>
<dbReference type="AlphaFoldDB" id="A0A8S4RG39"/>
<dbReference type="Proteomes" id="UP000838756">
    <property type="component" value="Unassembled WGS sequence"/>
</dbReference>
<dbReference type="Pfam" id="PF23774">
    <property type="entry name" value="TPR_GEMI5"/>
    <property type="match status" value="1"/>
</dbReference>
<feature type="domain" description="Gem-associated protein 5 second beta-propeller" evidence="6">
    <location>
        <begin position="534"/>
        <end position="834"/>
    </location>
</feature>
<feature type="domain" description="Gem-associated protein 5 TPR" evidence="5">
    <location>
        <begin position="999"/>
        <end position="1209"/>
    </location>
</feature>
<dbReference type="PROSITE" id="PS00678">
    <property type="entry name" value="WD_REPEATS_1"/>
    <property type="match status" value="1"/>
</dbReference>
<dbReference type="SUPFAM" id="SSF50998">
    <property type="entry name" value="Quinoprotein alcohol dehydrogenase-like"/>
    <property type="match status" value="1"/>
</dbReference>
<keyword evidence="1 3" id="KW-0853">WD repeat</keyword>
<dbReference type="OrthoDB" id="7326421at2759"/>
<dbReference type="GO" id="GO:0005634">
    <property type="term" value="C:nucleus"/>
    <property type="evidence" value="ECO:0007669"/>
    <property type="project" value="TreeGrafter"/>
</dbReference>
<dbReference type="InterPro" id="IPR015943">
    <property type="entry name" value="WD40/YVTN_repeat-like_dom_sf"/>
</dbReference>
<evidence type="ECO:0000313" key="8">
    <source>
        <dbReference type="Proteomes" id="UP000838756"/>
    </source>
</evidence>
<evidence type="ECO:0000259" key="5">
    <source>
        <dbReference type="Pfam" id="PF23774"/>
    </source>
</evidence>
<dbReference type="PROSITE" id="PS50294">
    <property type="entry name" value="WD_REPEATS_REGION"/>
    <property type="match status" value="1"/>
</dbReference>
<name>A0A8S4RG39_9NEOP</name>
<dbReference type="EMBL" id="CAKXAJ010025186">
    <property type="protein sequence ID" value="CAH2236157.1"/>
    <property type="molecule type" value="Genomic_DNA"/>
</dbReference>
<dbReference type="PANTHER" id="PTHR46362">
    <property type="entry name" value="GEM-ASSOCIATED PROTEIN 5"/>
    <property type="match status" value="1"/>
</dbReference>
<evidence type="ECO:0000313" key="7">
    <source>
        <dbReference type="EMBL" id="CAH2236157.1"/>
    </source>
</evidence>